<dbReference type="Proteomes" id="UP000007472">
    <property type="component" value="Chromosome"/>
</dbReference>
<keyword evidence="4" id="KW-0813">Transport</keyword>
<organism evidence="14 15">
    <name type="scientific">Taylorella equigenitalis (strain MCE9)</name>
    <dbReference type="NCBI Taxonomy" id="937774"/>
    <lineage>
        <taxon>Bacteria</taxon>
        <taxon>Pseudomonadati</taxon>
        <taxon>Pseudomonadota</taxon>
        <taxon>Betaproteobacteria</taxon>
        <taxon>Burkholderiales</taxon>
        <taxon>Alcaligenaceae</taxon>
        <taxon>Taylorella</taxon>
    </lineage>
</organism>
<evidence type="ECO:0000256" key="10">
    <source>
        <dbReference type="ARBA" id="ARBA00023237"/>
    </source>
</evidence>
<dbReference type="InterPro" id="IPR008635">
    <property type="entry name" value="Coiled_stalk_dom"/>
</dbReference>
<evidence type="ECO:0000256" key="8">
    <source>
        <dbReference type="ARBA" id="ARBA00022927"/>
    </source>
</evidence>
<evidence type="ECO:0000256" key="1">
    <source>
        <dbReference type="ARBA" id="ARBA00004241"/>
    </source>
</evidence>
<keyword evidence="6" id="KW-0812">Transmembrane</keyword>
<dbReference type="InterPro" id="IPR011049">
    <property type="entry name" value="Serralysin-like_metalloprot_C"/>
</dbReference>
<keyword evidence="5" id="KW-1134">Transmembrane beta strand</keyword>
<dbReference type="Pfam" id="PF03895">
    <property type="entry name" value="YadA_anchor"/>
    <property type="match status" value="1"/>
</dbReference>
<comment type="similarity">
    <text evidence="3">Belongs to the autotransporter-2 (AT-2) (TC 1.B.40) family.</text>
</comment>
<evidence type="ECO:0000259" key="13">
    <source>
        <dbReference type="Pfam" id="PF05662"/>
    </source>
</evidence>
<comment type="subcellular location">
    <subcellularLocation>
        <location evidence="2">Cell outer membrane</location>
    </subcellularLocation>
    <subcellularLocation>
        <location evidence="1">Cell surface</location>
    </subcellularLocation>
</comment>
<evidence type="ECO:0000256" key="2">
    <source>
        <dbReference type="ARBA" id="ARBA00004442"/>
    </source>
</evidence>
<proteinExistence type="inferred from homology"/>
<evidence type="ECO:0000256" key="4">
    <source>
        <dbReference type="ARBA" id="ARBA00022448"/>
    </source>
</evidence>
<feature type="compositionally biased region" description="Polar residues" evidence="11">
    <location>
        <begin position="700"/>
        <end position="717"/>
    </location>
</feature>
<dbReference type="SUPFAM" id="SSF101967">
    <property type="entry name" value="Adhesin YadA, collagen-binding domain"/>
    <property type="match status" value="2"/>
</dbReference>
<evidence type="ECO:0000259" key="12">
    <source>
        <dbReference type="Pfam" id="PF03895"/>
    </source>
</evidence>
<dbReference type="EMBL" id="CP002456">
    <property type="protein sequence ID" value="ADU91884.1"/>
    <property type="molecule type" value="Genomic_DNA"/>
</dbReference>
<gene>
    <name evidence="14" type="ordered locus">TEQUI_0954</name>
</gene>
<dbReference type="GO" id="GO:0009986">
    <property type="term" value="C:cell surface"/>
    <property type="evidence" value="ECO:0007669"/>
    <property type="project" value="UniProtKB-SubCell"/>
</dbReference>
<dbReference type="AlphaFoldDB" id="A0A654KHH3"/>
<evidence type="ECO:0000256" key="11">
    <source>
        <dbReference type="SAM" id="MobiDB-lite"/>
    </source>
</evidence>
<sequence length="1183" mass="125172">MIAVGIYNLSLGDKSIALGHGNVALNRASIAVGKSNLSTAWASQAFGDFNASRAFKATAFGYKNFIGTGGKFSQAFGAYNQVDKPQSFAFGGFNHIRSMLSTTFGFGNDIKEESSLSSTLGFQNVMSGMGSNIFGLKNIVNGKYNLALGTGNRITGQNSIVIGTSFVEHSQIDFGSQVMVPSKIRLFAEGINRVTGNNSIVIGNNNIINADNSVILGNKIIDSNIKNSIVLGDFSSASKWGEFSENHRIVFGDFSDGLNINSQSIVKSSAEHGIVSIGAEGRERQLKNVAAGVISQYSSDAINGSQIYSIIQAIGNVPIAFLGDYDSSPPFFKKLGGQIKISGGASSQDLLTNGNIGVYVTSSGLGLGLSKDIEGLRKISFIGGLNIDSTTNIVSGVADPIKENDVVNLNFLRNSLSSLINFYTFKSNGDYMSPLNLGKSIVIAGGEKNLDSNLFDSGRNVFSYLVNTSDGLKYTIALKKSPEFESLTLIGSYDKNSGGNLSINDLYGNEKISAFVDVNNNGIITVTGNDEEKYTDVLHDGFEINDVFGSSKIGTKVAGTGGVNSKDNKKRRLTHTFDVGFETKTEEIATLNDGFIFKGNEGGLPTKLNSKVLIAGANTNTNWSDFDAGHNIMTKVETNLSGDTVIRIALRKDLKLKNGVFGGSGADGELKLKDKDGKDGLTLNSDKILFNNIDKLDENGQPQKNGSAGITMTQNGKPNLVEKGPATRIQITDGKGTPTAEVATMKDGLKFGSNSGDEASNLLNSKVNIIGQKSNNDWTKFDQGKNIMTNIEQKNGDTDITIALKRDVELDSATFGHGPAQTEENTSQEGKDGRIKLVNKNGKTTIQIDAGTSEDQNGPAISILKSDSEEGIKLTSEGIEITKGPSDRTSSKSTKTVFSIAPEGTARIEQDQSQTRPRLTLRSGEGESAITEEIATMNDGLRFKGDGEELVNKSLSSTLSIVGGEIDETKLTSVDTDKNIGVIVKDVANSGSRAPKDKVMQVRLAKKLKGLQSAEFKPVDDKGNPTGQTITVDSDGVSVAKEGKKSQFNEEGLKVGEDGPSVTDKGISAGGLSIANVGNPMKPHHASTKGYVDTEVKHLKNKINERYKDALGASAMAMASSGLMPPSPGKSAFAVASAVVAGQPAFAMGLTTMTENGKLMFKGAVASDARGQVGGLVGAAYQW</sequence>
<keyword evidence="8" id="KW-0653">Protein transport</keyword>
<dbReference type="InterPro" id="IPR045584">
    <property type="entry name" value="Pilin-like"/>
</dbReference>
<dbReference type="Pfam" id="PF05662">
    <property type="entry name" value="YadA_stalk"/>
    <property type="match status" value="1"/>
</dbReference>
<evidence type="ECO:0000256" key="7">
    <source>
        <dbReference type="ARBA" id="ARBA00022729"/>
    </source>
</evidence>
<keyword evidence="10" id="KW-0998">Cell outer membrane</keyword>
<accession>A0A654KHH3</accession>
<dbReference type="InterPro" id="IPR005594">
    <property type="entry name" value="YadA_C"/>
</dbReference>
<keyword evidence="7" id="KW-0732">Signal</keyword>
<reference evidence="14 15" key="1">
    <citation type="journal article" date="2011" name="J. Bacteriol.">
        <title>Genome sequence of Taylorella equigenitalis MCE9, the causative agent of contagious equine metritis.</title>
        <authorList>
            <person name="Hebert L."/>
            <person name="Moumen B."/>
            <person name="Duquesne F."/>
            <person name="Breuil M.F."/>
            <person name="Laugier C."/>
            <person name="Batto J.M."/>
            <person name="Renault P."/>
            <person name="Petry S."/>
        </authorList>
    </citation>
    <scope>NUCLEOTIDE SEQUENCE [LARGE SCALE GENOMIC DNA]</scope>
    <source>
        <strain evidence="14 15">MCE9</strain>
    </source>
</reference>
<keyword evidence="9" id="KW-0472">Membrane</keyword>
<evidence type="ECO:0000313" key="15">
    <source>
        <dbReference type="Proteomes" id="UP000007472"/>
    </source>
</evidence>
<name>A0A654KHH3_TAYEM</name>
<feature type="domain" description="Trimeric autotransporter adhesin YadA-like stalk" evidence="13">
    <location>
        <begin position="286"/>
        <end position="316"/>
    </location>
</feature>
<feature type="domain" description="Trimeric autotransporter adhesin YadA-like C-terminal membrane anchor" evidence="12">
    <location>
        <begin position="1125"/>
        <end position="1183"/>
    </location>
</feature>
<evidence type="ECO:0000256" key="9">
    <source>
        <dbReference type="ARBA" id="ARBA00023136"/>
    </source>
</evidence>
<dbReference type="KEGG" id="teq:TEQUI_0954"/>
<dbReference type="CDD" id="cd12820">
    <property type="entry name" value="LbR_YadA-like"/>
    <property type="match status" value="1"/>
</dbReference>
<protein>
    <submittedName>
        <fullName evidence="14">Hemagluttinin family protein</fullName>
    </submittedName>
</protein>
<dbReference type="Gene3D" id="2.150.10.10">
    <property type="entry name" value="Serralysin-like metalloprotease, C-terminal"/>
    <property type="match status" value="3"/>
</dbReference>
<evidence type="ECO:0000256" key="3">
    <source>
        <dbReference type="ARBA" id="ARBA00005848"/>
    </source>
</evidence>
<dbReference type="GO" id="GO:0009279">
    <property type="term" value="C:cell outer membrane"/>
    <property type="evidence" value="ECO:0007669"/>
    <property type="project" value="UniProtKB-SubCell"/>
</dbReference>
<evidence type="ECO:0000313" key="14">
    <source>
        <dbReference type="EMBL" id="ADU91884.1"/>
    </source>
</evidence>
<dbReference type="SUPFAM" id="SSF54523">
    <property type="entry name" value="Pili subunits"/>
    <property type="match status" value="1"/>
</dbReference>
<evidence type="ECO:0000256" key="6">
    <source>
        <dbReference type="ARBA" id="ARBA00022692"/>
    </source>
</evidence>
<dbReference type="Gene3D" id="3.30.1300.30">
    <property type="entry name" value="GSPII I/J protein-like"/>
    <property type="match status" value="1"/>
</dbReference>
<feature type="region of interest" description="Disordered" evidence="11">
    <location>
        <begin position="698"/>
        <end position="719"/>
    </location>
</feature>
<evidence type="ECO:0000256" key="5">
    <source>
        <dbReference type="ARBA" id="ARBA00022452"/>
    </source>
</evidence>
<dbReference type="GO" id="GO:0015031">
    <property type="term" value="P:protein transport"/>
    <property type="evidence" value="ECO:0007669"/>
    <property type="project" value="UniProtKB-KW"/>
</dbReference>